<evidence type="ECO:0000256" key="1">
    <source>
        <dbReference type="SAM" id="SignalP"/>
    </source>
</evidence>
<evidence type="ECO:0008006" key="4">
    <source>
        <dbReference type="Google" id="ProtNLM"/>
    </source>
</evidence>
<dbReference type="InterPro" id="IPR014990">
    <property type="entry name" value="DUF1838"/>
</dbReference>
<dbReference type="EMBL" id="ANAH02000007">
    <property type="protein sequence ID" value="EPX62776.1"/>
    <property type="molecule type" value="Genomic_DNA"/>
</dbReference>
<protein>
    <recommendedName>
        <fullName evidence="4">DUF1838 domain-containing protein</fullName>
    </recommendedName>
</protein>
<sequence>MARHVCHLVYALTFAGALACGEPETRTPLDLSQPGDTLLGFVKTRGSLDPEQEVVFYWTGFIYSSVQESSLPVTRSNKVLFKFEGYNITRFQKTAEGYQQLSREASFYEDPTTGEILECWNNPLNGRSVSVVHVWNDPVNNRFGEKDAPLLAHTEDGDRVVYSTDILLAYPSPLPVATYPDYSGGNLYQAAELFNFYVSRAALEDSRLDTVPADISWTRVGPYLPWMQMGSQPGQLIYQTHGRKLMGGWAELPQHLRDYVTRSFPEYQHAPTEWPAGQGNATSWRYFKQLVDSGQYKPSCP</sequence>
<feature type="chain" id="PRO_5004567554" description="DUF1838 domain-containing protein" evidence="1">
    <location>
        <begin position="20"/>
        <end position="301"/>
    </location>
</feature>
<evidence type="ECO:0000313" key="2">
    <source>
        <dbReference type="EMBL" id="EPX62776.1"/>
    </source>
</evidence>
<dbReference type="Pfam" id="PF08894">
    <property type="entry name" value="DUF1838"/>
    <property type="match status" value="1"/>
</dbReference>
<organism evidence="2 3">
    <name type="scientific">Cystobacter fuscus (strain ATCC 25194 / DSM 2262 / NBRC 100088 / M29)</name>
    <dbReference type="NCBI Taxonomy" id="1242864"/>
    <lineage>
        <taxon>Bacteria</taxon>
        <taxon>Pseudomonadati</taxon>
        <taxon>Myxococcota</taxon>
        <taxon>Myxococcia</taxon>
        <taxon>Myxococcales</taxon>
        <taxon>Cystobacterineae</taxon>
        <taxon>Archangiaceae</taxon>
        <taxon>Cystobacter</taxon>
    </lineage>
</organism>
<reference evidence="2" key="1">
    <citation type="submission" date="2013-05" db="EMBL/GenBank/DDBJ databases">
        <title>Genome assembly of Cystobacter fuscus DSM 2262.</title>
        <authorList>
            <person name="Sharma G."/>
            <person name="Khatri I."/>
            <person name="Kaur C."/>
            <person name="Mayilraj S."/>
            <person name="Subramanian S."/>
        </authorList>
    </citation>
    <scope>NUCLEOTIDE SEQUENCE [LARGE SCALE GENOMIC DNA]</scope>
    <source>
        <strain evidence="2">DSM 2262</strain>
    </source>
</reference>
<dbReference type="OrthoDB" id="1490196at2"/>
<feature type="signal peptide" evidence="1">
    <location>
        <begin position="1"/>
        <end position="19"/>
    </location>
</feature>
<evidence type="ECO:0000313" key="3">
    <source>
        <dbReference type="Proteomes" id="UP000011682"/>
    </source>
</evidence>
<proteinExistence type="predicted"/>
<dbReference type="Proteomes" id="UP000011682">
    <property type="component" value="Unassembled WGS sequence"/>
</dbReference>
<dbReference type="AlphaFoldDB" id="S9PI72"/>
<dbReference type="PROSITE" id="PS51257">
    <property type="entry name" value="PROKAR_LIPOPROTEIN"/>
    <property type="match status" value="1"/>
</dbReference>
<gene>
    <name evidence="2" type="ORF">D187_008964</name>
</gene>
<dbReference type="RefSeq" id="WP_002621684.1">
    <property type="nucleotide sequence ID" value="NZ_ANAH02000007.1"/>
</dbReference>
<accession>S9PI72</accession>
<dbReference type="eggNOG" id="ENOG502Z8YY">
    <property type="taxonomic scope" value="Bacteria"/>
</dbReference>
<name>S9PI72_CYSF2</name>
<keyword evidence="1" id="KW-0732">Signal</keyword>
<comment type="caution">
    <text evidence="2">The sequence shown here is derived from an EMBL/GenBank/DDBJ whole genome shotgun (WGS) entry which is preliminary data.</text>
</comment>
<keyword evidence="3" id="KW-1185">Reference proteome</keyword>